<dbReference type="EMBL" id="CP080429">
    <property type="protein sequence ID" value="QYJ67139.1"/>
    <property type="molecule type" value="Genomic_DNA"/>
</dbReference>
<proteinExistence type="predicted"/>
<evidence type="ECO:0000313" key="3">
    <source>
        <dbReference type="Proteomes" id="UP000825381"/>
    </source>
</evidence>
<feature type="chain" id="PRO_5046091790" description="Glutamine cyclotransferase" evidence="1">
    <location>
        <begin position="20"/>
        <end position="266"/>
    </location>
</feature>
<organism evidence="2 3">
    <name type="scientific">Flavobacterium litorale</name>
    <dbReference type="NCBI Taxonomy" id="2856519"/>
    <lineage>
        <taxon>Bacteria</taxon>
        <taxon>Pseudomonadati</taxon>
        <taxon>Bacteroidota</taxon>
        <taxon>Flavobacteriia</taxon>
        <taxon>Flavobacteriales</taxon>
        <taxon>Flavobacteriaceae</taxon>
        <taxon>Flavobacterium</taxon>
    </lineage>
</organism>
<keyword evidence="1" id="KW-0732">Signal</keyword>
<accession>A0ABX8V2P5</accession>
<gene>
    <name evidence="2" type="ORF">K1I41_06070</name>
</gene>
<name>A0ABX8V2P5_9FLAO</name>
<keyword evidence="3" id="KW-1185">Reference proteome</keyword>
<dbReference type="Proteomes" id="UP000825381">
    <property type="component" value="Chromosome"/>
</dbReference>
<reference evidence="2 3" key="1">
    <citation type="submission" date="2021-07" db="EMBL/GenBank/DDBJ databases">
        <title>Flavobacterium WSW3-B6 sp.nov, isolated from seaweed.</title>
        <authorList>
            <person name="Muhammad N."/>
            <person name="Ho H."/>
            <person name="Lee Y.-J."/>
            <person name="Nguyen T."/>
            <person name="Ho J."/>
            <person name="Kim S.-G."/>
        </authorList>
    </citation>
    <scope>NUCLEOTIDE SEQUENCE [LARGE SCALE GENOMIC DNA]</scope>
    <source>
        <strain evidence="2 3">WSW3-B6</strain>
    </source>
</reference>
<evidence type="ECO:0000256" key="1">
    <source>
        <dbReference type="SAM" id="SignalP"/>
    </source>
</evidence>
<sequence length="266" mass="30643">MKIRLIIIIVCCQSMLLKAQSKAISAELLSKIVISTERYIGTDAFGWKYTISNNVFKKTKVGESSKYNYNNIALGDIHRVDLQNPLQIVLFYKNFNSAVLLDNQLNETYRVNFSELPMPMLAEAVGLASQNRLWVYDTNTQQVGLYDVNARTFKALIPPFNKTLQYYQSGYNYFYWADDTNSLYAVNLFGKVSFLGELPSFKKIQLINSKQLLLQNDNGLYLYNIEKNSLQEIAILEKSFVNFSYTAQILSIFTKNEITLYKIKLE</sequence>
<evidence type="ECO:0008006" key="4">
    <source>
        <dbReference type="Google" id="ProtNLM"/>
    </source>
</evidence>
<feature type="signal peptide" evidence="1">
    <location>
        <begin position="1"/>
        <end position="19"/>
    </location>
</feature>
<protein>
    <recommendedName>
        <fullName evidence="4">Glutamine cyclotransferase</fullName>
    </recommendedName>
</protein>
<dbReference type="RefSeq" id="WP_220639487.1">
    <property type="nucleotide sequence ID" value="NZ_CP080429.1"/>
</dbReference>
<evidence type="ECO:0000313" key="2">
    <source>
        <dbReference type="EMBL" id="QYJ67139.1"/>
    </source>
</evidence>